<keyword evidence="1" id="KW-0812">Transmembrane</keyword>
<keyword evidence="1" id="KW-1133">Transmembrane helix</keyword>
<sequence length="61" mass="7016">MNRILSLAFTILVALCIEVVMVMLIAHWWGVTAAVIFVAIESVFVLWMVYEIRRACDETEK</sequence>
<organism evidence="2 3">
    <name type="scientific">Bacteroides faecichinchillae</name>
    <dbReference type="NCBI Taxonomy" id="871325"/>
    <lineage>
        <taxon>Bacteria</taxon>
        <taxon>Pseudomonadati</taxon>
        <taxon>Bacteroidota</taxon>
        <taxon>Bacteroidia</taxon>
        <taxon>Bacteroidales</taxon>
        <taxon>Bacteroidaceae</taxon>
        <taxon>Bacteroides</taxon>
    </lineage>
</organism>
<feature type="transmembrane region" description="Helical" evidence="1">
    <location>
        <begin position="26"/>
        <end position="50"/>
    </location>
</feature>
<evidence type="ECO:0000313" key="3">
    <source>
        <dbReference type="Proteomes" id="UP000184436"/>
    </source>
</evidence>
<dbReference type="RefSeq" id="WP_025075380.1">
    <property type="nucleotide sequence ID" value="NZ_FQVD01000017.1"/>
</dbReference>
<reference evidence="2 3" key="1">
    <citation type="submission" date="2016-11" db="EMBL/GenBank/DDBJ databases">
        <authorList>
            <person name="Jaros S."/>
            <person name="Januszkiewicz K."/>
            <person name="Wedrychowicz H."/>
        </authorList>
    </citation>
    <scope>NUCLEOTIDE SEQUENCE [LARGE SCALE GENOMIC DNA]</scope>
    <source>
        <strain evidence="2 3">DSM 26883</strain>
    </source>
</reference>
<evidence type="ECO:0000313" key="2">
    <source>
        <dbReference type="EMBL" id="SHF37553.1"/>
    </source>
</evidence>
<evidence type="ECO:0000256" key="1">
    <source>
        <dbReference type="SAM" id="Phobius"/>
    </source>
</evidence>
<dbReference type="OrthoDB" id="1038680at2"/>
<keyword evidence="3" id="KW-1185">Reference proteome</keyword>
<keyword evidence="1" id="KW-0472">Membrane</keyword>
<proteinExistence type="predicted"/>
<protein>
    <submittedName>
        <fullName evidence="2">Uncharacterized protein</fullName>
    </submittedName>
</protein>
<name>A0A1M5B4Y0_9BACE</name>
<gene>
    <name evidence="2" type="ORF">SAMN05444349_11774</name>
</gene>
<dbReference type="EMBL" id="FQVD01000017">
    <property type="protein sequence ID" value="SHF37553.1"/>
    <property type="molecule type" value="Genomic_DNA"/>
</dbReference>
<dbReference type="STRING" id="871325.SAMN05444349_11774"/>
<dbReference type="AlphaFoldDB" id="A0A1M5B4Y0"/>
<accession>A0A1M5B4Y0</accession>
<dbReference type="Proteomes" id="UP000184436">
    <property type="component" value="Unassembled WGS sequence"/>
</dbReference>